<feature type="domain" description="Major facilitator superfamily (MFS) profile" evidence="10">
    <location>
        <begin position="55"/>
        <end position="498"/>
    </location>
</feature>
<dbReference type="InterPro" id="IPR003663">
    <property type="entry name" value="Sugar/inositol_transpt"/>
</dbReference>
<comment type="subcellular location">
    <subcellularLocation>
        <location evidence="1">Membrane</location>
        <topology evidence="1">Multi-pass membrane protein</topology>
    </subcellularLocation>
</comment>
<dbReference type="RefSeq" id="XP_007835058.1">
    <property type="nucleotide sequence ID" value="XM_007836867.1"/>
</dbReference>
<keyword evidence="4 9" id="KW-0812">Transmembrane</keyword>
<dbReference type="GO" id="GO:1904679">
    <property type="term" value="P:myo-inositol import across plasma membrane"/>
    <property type="evidence" value="ECO:0007669"/>
    <property type="project" value="TreeGrafter"/>
</dbReference>
<feature type="transmembrane region" description="Helical" evidence="9">
    <location>
        <begin position="443"/>
        <end position="464"/>
    </location>
</feature>
<dbReference type="KEGG" id="pfy:PFICI_08286"/>
<dbReference type="PROSITE" id="PS00216">
    <property type="entry name" value="SUGAR_TRANSPORT_1"/>
    <property type="match status" value="1"/>
</dbReference>
<evidence type="ECO:0000256" key="8">
    <source>
        <dbReference type="RuleBase" id="RU003346"/>
    </source>
</evidence>
<comment type="similarity">
    <text evidence="2 8">Belongs to the major facilitator superfamily. Sugar transporter (TC 2.A.1.1) family.</text>
</comment>
<dbReference type="Gene3D" id="1.20.1250.20">
    <property type="entry name" value="MFS general substrate transporter like domains"/>
    <property type="match status" value="1"/>
</dbReference>
<reference evidence="12" key="1">
    <citation type="journal article" date="2015" name="BMC Genomics">
        <title>Genomic and transcriptomic analysis of the endophytic fungus Pestalotiopsis fici reveals its lifestyle and high potential for synthesis of natural products.</title>
        <authorList>
            <person name="Wang X."/>
            <person name="Zhang X."/>
            <person name="Liu L."/>
            <person name="Xiang M."/>
            <person name="Wang W."/>
            <person name="Sun X."/>
            <person name="Che Y."/>
            <person name="Guo L."/>
            <person name="Liu G."/>
            <person name="Guo L."/>
            <person name="Wang C."/>
            <person name="Yin W.B."/>
            <person name="Stadler M."/>
            <person name="Zhang X."/>
            <person name="Liu X."/>
        </authorList>
    </citation>
    <scope>NUCLEOTIDE SEQUENCE [LARGE SCALE GENOMIC DNA]</scope>
    <source>
        <strain evidence="12">W106-1 / CGMCC3.15140</strain>
    </source>
</reference>
<evidence type="ECO:0000256" key="1">
    <source>
        <dbReference type="ARBA" id="ARBA00004141"/>
    </source>
</evidence>
<evidence type="ECO:0000256" key="7">
    <source>
        <dbReference type="ARBA" id="ARBA00049119"/>
    </source>
</evidence>
<dbReference type="OrthoDB" id="6339427at2759"/>
<feature type="transmembrane region" description="Helical" evidence="9">
    <location>
        <begin position="337"/>
        <end position="358"/>
    </location>
</feature>
<dbReference type="PROSITE" id="PS00217">
    <property type="entry name" value="SUGAR_TRANSPORT_2"/>
    <property type="match status" value="1"/>
</dbReference>
<dbReference type="InterPro" id="IPR020846">
    <property type="entry name" value="MFS_dom"/>
</dbReference>
<feature type="transmembrane region" description="Helical" evidence="9">
    <location>
        <begin position="182"/>
        <end position="204"/>
    </location>
</feature>
<dbReference type="InParanoid" id="W3X5W2"/>
<dbReference type="InterPro" id="IPR036259">
    <property type="entry name" value="MFS_trans_sf"/>
</dbReference>
<dbReference type="NCBIfam" id="TIGR00879">
    <property type="entry name" value="SP"/>
    <property type="match status" value="1"/>
</dbReference>
<evidence type="ECO:0000256" key="5">
    <source>
        <dbReference type="ARBA" id="ARBA00022989"/>
    </source>
</evidence>
<dbReference type="GO" id="GO:0005366">
    <property type="term" value="F:myo-inositol:proton symporter activity"/>
    <property type="evidence" value="ECO:0007669"/>
    <property type="project" value="TreeGrafter"/>
</dbReference>
<keyword evidence="12" id="KW-1185">Reference proteome</keyword>
<evidence type="ECO:0000256" key="9">
    <source>
        <dbReference type="SAM" id="Phobius"/>
    </source>
</evidence>
<comment type="catalytic activity">
    <reaction evidence="7">
        <text>myo-inositol(out) + H(+)(out) = myo-inositol(in) + H(+)(in)</text>
        <dbReference type="Rhea" id="RHEA:60364"/>
        <dbReference type="ChEBI" id="CHEBI:15378"/>
        <dbReference type="ChEBI" id="CHEBI:17268"/>
    </reaction>
</comment>
<feature type="transmembrane region" description="Helical" evidence="9">
    <location>
        <begin position="409"/>
        <end position="431"/>
    </location>
</feature>
<feature type="transmembrane region" description="Helical" evidence="9">
    <location>
        <begin position="53"/>
        <end position="80"/>
    </location>
</feature>
<dbReference type="AlphaFoldDB" id="W3X5W2"/>
<dbReference type="InterPro" id="IPR050814">
    <property type="entry name" value="Myo-inositol_Transporter"/>
</dbReference>
<proteinExistence type="inferred from homology"/>
<dbReference type="InterPro" id="IPR005828">
    <property type="entry name" value="MFS_sugar_transport-like"/>
</dbReference>
<feature type="transmembrane region" description="Helical" evidence="9">
    <location>
        <begin position="302"/>
        <end position="325"/>
    </location>
</feature>
<dbReference type="GeneID" id="19273299"/>
<evidence type="ECO:0000256" key="4">
    <source>
        <dbReference type="ARBA" id="ARBA00022692"/>
    </source>
</evidence>
<dbReference type="HOGENOM" id="CLU_001265_30_5_1"/>
<dbReference type="Pfam" id="PF00083">
    <property type="entry name" value="Sugar_tr"/>
    <property type="match status" value="1"/>
</dbReference>
<feature type="transmembrane region" description="Helical" evidence="9">
    <location>
        <begin position="367"/>
        <end position="389"/>
    </location>
</feature>
<dbReference type="OMA" id="FIPINHD"/>
<dbReference type="FunFam" id="1.20.1250.20:FF:000073">
    <property type="entry name" value="MFS myo-inositol transporter, putative"/>
    <property type="match status" value="1"/>
</dbReference>
<dbReference type="PRINTS" id="PR00171">
    <property type="entry name" value="SUGRTRNSPORT"/>
</dbReference>
<dbReference type="EMBL" id="KI912113">
    <property type="protein sequence ID" value="ETS80757.1"/>
    <property type="molecule type" value="Genomic_DNA"/>
</dbReference>
<dbReference type="SUPFAM" id="SSF103473">
    <property type="entry name" value="MFS general substrate transporter"/>
    <property type="match status" value="1"/>
</dbReference>
<evidence type="ECO:0000256" key="3">
    <source>
        <dbReference type="ARBA" id="ARBA00022448"/>
    </source>
</evidence>
<dbReference type="PANTHER" id="PTHR48020:SF22">
    <property type="entry name" value="MAJOR FACILITATOR SUPERFAMILY (MFS) PROFILE DOMAIN-CONTAINING PROTEIN-RELATED"/>
    <property type="match status" value="1"/>
</dbReference>
<evidence type="ECO:0000313" key="12">
    <source>
        <dbReference type="Proteomes" id="UP000030651"/>
    </source>
</evidence>
<keyword evidence="6 9" id="KW-0472">Membrane</keyword>
<feature type="transmembrane region" description="Helical" evidence="9">
    <location>
        <begin position="122"/>
        <end position="142"/>
    </location>
</feature>
<feature type="transmembrane region" description="Helical" evidence="9">
    <location>
        <begin position="476"/>
        <end position="494"/>
    </location>
</feature>
<sequence>MSSQSLEKPAIGHDSKDSAEHLEFQVAGINNISNDALDNLDTIELTKTGFYSWLVSITAAIGGLLFGYDTGIIAAALLYIGNDLNTSLTSQDKELITSITSGGAFLGAIFAGTTADRYGRKIAIYVGCVLFTVGAILQAASFSLAQMVVGRLVVGFGVGSAAMIVPLYIAEVSPAKYRGRMIGLDNMSITGGQLISYGVGAGFAPVRGGWRYMVGGGAIPALVLGVLLMFCPESPRQLIMHGKQDEAKVVIRKIFPHGSEEEVENKVKLISYHVEQSKQLNAGKSQWWILKQLYVVPANFRALLSACTLMAISQLCGFNSLMYYSPTIFAQIGFSNPVAVGTIIAGVNFFFTFVNLIAVDRIGRRRILLCTVQFMGIFLVVAAVAFHYIPMNKDLTIVEGASIGWQANLVLASMIFFVAFYSSGIGNTAWLSSEFYPLEVRSMGTMMLTMTCWGANIIVASTFLTQMENTTPSGAFGFYAAICLLGYVCIYFGYPEVAGMTLEDIRVIFQHGFGVKKAREIQKQMKAQRTSKA</sequence>
<protein>
    <recommendedName>
        <fullName evidence="10">Major facilitator superfamily (MFS) profile domain-containing protein</fullName>
    </recommendedName>
</protein>
<keyword evidence="5 9" id="KW-1133">Transmembrane helix</keyword>
<gene>
    <name evidence="11" type="ORF">PFICI_08286</name>
</gene>
<organism evidence="11 12">
    <name type="scientific">Pestalotiopsis fici (strain W106-1 / CGMCC3.15140)</name>
    <dbReference type="NCBI Taxonomy" id="1229662"/>
    <lineage>
        <taxon>Eukaryota</taxon>
        <taxon>Fungi</taxon>
        <taxon>Dikarya</taxon>
        <taxon>Ascomycota</taxon>
        <taxon>Pezizomycotina</taxon>
        <taxon>Sordariomycetes</taxon>
        <taxon>Xylariomycetidae</taxon>
        <taxon>Amphisphaeriales</taxon>
        <taxon>Sporocadaceae</taxon>
        <taxon>Pestalotiopsis</taxon>
    </lineage>
</organism>
<evidence type="ECO:0000259" key="10">
    <source>
        <dbReference type="PROSITE" id="PS50850"/>
    </source>
</evidence>
<feature type="transmembrane region" description="Helical" evidence="9">
    <location>
        <begin position="148"/>
        <end position="170"/>
    </location>
</feature>
<dbReference type="PROSITE" id="PS50850">
    <property type="entry name" value="MFS"/>
    <property type="match status" value="1"/>
</dbReference>
<dbReference type="GO" id="GO:0016020">
    <property type="term" value="C:membrane"/>
    <property type="evidence" value="ECO:0007669"/>
    <property type="project" value="UniProtKB-SubCell"/>
</dbReference>
<dbReference type="FunCoup" id="W3X5W2">
    <property type="interactions" value="1168"/>
</dbReference>
<feature type="transmembrane region" description="Helical" evidence="9">
    <location>
        <begin position="95"/>
        <end position="115"/>
    </location>
</feature>
<accession>W3X5W2</accession>
<dbReference type="PANTHER" id="PTHR48020">
    <property type="entry name" value="PROTON MYO-INOSITOL COTRANSPORTER"/>
    <property type="match status" value="1"/>
</dbReference>
<feature type="transmembrane region" description="Helical" evidence="9">
    <location>
        <begin position="210"/>
        <end position="231"/>
    </location>
</feature>
<keyword evidence="3 8" id="KW-0813">Transport</keyword>
<dbReference type="InterPro" id="IPR005829">
    <property type="entry name" value="Sugar_transporter_CS"/>
</dbReference>
<evidence type="ECO:0000256" key="6">
    <source>
        <dbReference type="ARBA" id="ARBA00023136"/>
    </source>
</evidence>
<evidence type="ECO:0000313" key="11">
    <source>
        <dbReference type="EMBL" id="ETS80757.1"/>
    </source>
</evidence>
<dbReference type="Proteomes" id="UP000030651">
    <property type="component" value="Unassembled WGS sequence"/>
</dbReference>
<evidence type="ECO:0000256" key="2">
    <source>
        <dbReference type="ARBA" id="ARBA00010992"/>
    </source>
</evidence>
<name>W3X5W2_PESFW</name>
<dbReference type="eggNOG" id="KOG0254">
    <property type="taxonomic scope" value="Eukaryota"/>
</dbReference>